<evidence type="ECO:0000256" key="4">
    <source>
        <dbReference type="ARBA" id="ARBA00022729"/>
    </source>
</evidence>
<dbReference type="PANTHER" id="PTHR10740">
    <property type="entry name" value="TRANSFORMING GROWTH FACTOR ALPHA"/>
    <property type="match status" value="1"/>
</dbReference>
<dbReference type="GO" id="GO:0008083">
    <property type="term" value="F:growth factor activity"/>
    <property type="evidence" value="ECO:0007669"/>
    <property type="project" value="UniProtKB-KW"/>
</dbReference>
<dbReference type="SUPFAM" id="SSF57196">
    <property type="entry name" value="EGF/Laminin"/>
    <property type="match status" value="1"/>
</dbReference>
<evidence type="ECO:0000256" key="8">
    <source>
        <dbReference type="ARBA" id="ARBA00023157"/>
    </source>
</evidence>
<evidence type="ECO:0000313" key="13">
    <source>
        <dbReference type="Proteomes" id="UP000248480"/>
    </source>
</evidence>
<dbReference type="GO" id="GO:0005154">
    <property type="term" value="F:epidermal growth factor receptor binding"/>
    <property type="evidence" value="ECO:0007669"/>
    <property type="project" value="TreeGrafter"/>
</dbReference>
<dbReference type="GO" id="GO:0016020">
    <property type="term" value="C:membrane"/>
    <property type="evidence" value="ECO:0007669"/>
    <property type="project" value="UniProtKB-SubCell"/>
</dbReference>
<keyword evidence="5 10" id="KW-1133">Transmembrane helix</keyword>
<feature type="transmembrane region" description="Helical" evidence="10">
    <location>
        <begin position="201"/>
        <end position="222"/>
    </location>
</feature>
<evidence type="ECO:0000256" key="6">
    <source>
        <dbReference type="ARBA" id="ARBA00023030"/>
    </source>
</evidence>
<organism evidence="13 14">
    <name type="scientific">Trichechus manatus latirostris</name>
    <name type="common">Florida manatee</name>
    <dbReference type="NCBI Taxonomy" id="127582"/>
    <lineage>
        <taxon>Eukaryota</taxon>
        <taxon>Metazoa</taxon>
        <taxon>Chordata</taxon>
        <taxon>Craniata</taxon>
        <taxon>Vertebrata</taxon>
        <taxon>Euteleostomi</taxon>
        <taxon>Mammalia</taxon>
        <taxon>Eutheria</taxon>
        <taxon>Afrotheria</taxon>
        <taxon>Sirenia</taxon>
        <taxon>Trichechidae</taxon>
        <taxon>Trichechus</taxon>
    </lineage>
</organism>
<dbReference type="GO" id="GO:0005615">
    <property type="term" value="C:extracellular space"/>
    <property type="evidence" value="ECO:0007669"/>
    <property type="project" value="TreeGrafter"/>
</dbReference>
<evidence type="ECO:0000256" key="2">
    <source>
        <dbReference type="ARBA" id="ARBA00022536"/>
    </source>
</evidence>
<feature type="chain" id="PRO_5015963728" evidence="11">
    <location>
        <begin position="27"/>
        <end position="254"/>
    </location>
</feature>
<keyword evidence="2" id="KW-0245">EGF-like domain</keyword>
<dbReference type="RefSeq" id="XP_004391167.1">
    <property type="nucleotide sequence ID" value="XM_004391110.1"/>
</dbReference>
<feature type="compositionally biased region" description="Acidic residues" evidence="9">
    <location>
        <begin position="81"/>
        <end position="91"/>
    </location>
</feature>
<evidence type="ECO:0000256" key="11">
    <source>
        <dbReference type="SAM" id="SignalP"/>
    </source>
</evidence>
<dbReference type="OrthoDB" id="9909110at2759"/>
<evidence type="ECO:0000259" key="12">
    <source>
        <dbReference type="PROSITE" id="PS00022"/>
    </source>
</evidence>
<keyword evidence="8" id="KW-1015">Disulfide bond</keyword>
<dbReference type="PANTHER" id="PTHR10740:SF12">
    <property type="entry name" value="AMPHIREGULIN"/>
    <property type="match status" value="1"/>
</dbReference>
<dbReference type="InParanoid" id="A0A2Y9ED17"/>
<dbReference type="AlphaFoldDB" id="A0A2Y9ED17"/>
<evidence type="ECO:0000256" key="5">
    <source>
        <dbReference type="ARBA" id="ARBA00022989"/>
    </source>
</evidence>
<dbReference type="InterPro" id="IPR000742">
    <property type="entry name" value="EGF"/>
</dbReference>
<protein>
    <submittedName>
        <fullName evidence="14">Amphiregulin</fullName>
    </submittedName>
</protein>
<feature type="region of interest" description="Disordered" evidence="9">
    <location>
        <begin position="33"/>
        <end position="144"/>
    </location>
</feature>
<dbReference type="GeneID" id="101356196"/>
<dbReference type="Gene3D" id="2.10.25.10">
    <property type="entry name" value="Laminin"/>
    <property type="match status" value="1"/>
</dbReference>
<evidence type="ECO:0000256" key="10">
    <source>
        <dbReference type="SAM" id="Phobius"/>
    </source>
</evidence>
<keyword evidence="13" id="KW-1185">Reference proteome</keyword>
<keyword evidence="3 10" id="KW-0812">Transmembrane</keyword>
<name>A0A2Y9ED17_TRIMA</name>
<dbReference type="PROSITE" id="PS00022">
    <property type="entry name" value="EGF_1"/>
    <property type="match status" value="1"/>
</dbReference>
<feature type="domain" description="EGF-like" evidence="12">
    <location>
        <begin position="172"/>
        <end position="183"/>
    </location>
</feature>
<evidence type="ECO:0000256" key="9">
    <source>
        <dbReference type="SAM" id="MobiDB-lite"/>
    </source>
</evidence>
<gene>
    <name evidence="14" type="primary">AREG</name>
</gene>
<proteinExistence type="predicted"/>
<dbReference type="KEGG" id="tmu:101356196"/>
<evidence type="ECO:0000256" key="1">
    <source>
        <dbReference type="ARBA" id="ARBA00004167"/>
    </source>
</evidence>
<accession>A0A2Y9ED17</accession>
<sequence>MRTSLPLPAPLVLSLLILGSGYYAAASELKDTFSGKGERSSGDQSANGLEVMVTSRSETSSGSEVSSVSEMPSGGKQSSETDYDYSEEYDNEPQVSGYVVDDSVRVEQVVKPTQNKTESGKTSNKPKRKKKGGKNGKNRRNEKTKTPCDAEFQNFCIHGECKYIEHLTVVTCKCDQDYFGERCGEKSMKTQRMVDSDLSKIALAAIFAFVSAVSLTAVVVLITNQLRKRYFSEYEGESEETKKLRQENNAHTIV</sequence>
<feature type="compositionally biased region" description="Basic residues" evidence="9">
    <location>
        <begin position="124"/>
        <end position="138"/>
    </location>
</feature>
<dbReference type="FunFam" id="2.10.25.10:FF:000158">
    <property type="entry name" value="proheparin-binding EGF-like growth factor"/>
    <property type="match status" value="1"/>
</dbReference>
<dbReference type="FunCoup" id="A0A2Y9ED17">
    <property type="interactions" value="721"/>
</dbReference>
<keyword evidence="6" id="KW-0339">Growth factor</keyword>
<dbReference type="GO" id="GO:0008284">
    <property type="term" value="P:positive regulation of cell population proliferation"/>
    <property type="evidence" value="ECO:0007669"/>
    <property type="project" value="TreeGrafter"/>
</dbReference>
<dbReference type="STRING" id="127582.A0A2Y9ED17"/>
<dbReference type="GO" id="GO:0007173">
    <property type="term" value="P:epidermal growth factor receptor signaling pathway"/>
    <property type="evidence" value="ECO:0007669"/>
    <property type="project" value="TreeGrafter"/>
</dbReference>
<keyword evidence="4 11" id="KW-0732">Signal</keyword>
<keyword evidence="7 10" id="KW-0472">Membrane</keyword>
<evidence type="ECO:0000313" key="14">
    <source>
        <dbReference type="RefSeq" id="XP_004391167.1"/>
    </source>
</evidence>
<evidence type="ECO:0000256" key="3">
    <source>
        <dbReference type="ARBA" id="ARBA00022692"/>
    </source>
</evidence>
<feature type="signal peptide" evidence="11">
    <location>
        <begin position="1"/>
        <end position="26"/>
    </location>
</feature>
<dbReference type="CTD" id="374"/>
<evidence type="ECO:0000256" key="7">
    <source>
        <dbReference type="ARBA" id="ARBA00023136"/>
    </source>
</evidence>
<reference evidence="14" key="1">
    <citation type="submission" date="2025-08" db="UniProtKB">
        <authorList>
            <consortium name="RefSeq"/>
        </authorList>
    </citation>
    <scope>IDENTIFICATION</scope>
</reference>
<comment type="subcellular location">
    <subcellularLocation>
        <location evidence="1">Membrane</location>
        <topology evidence="1">Single-pass membrane protein</topology>
    </subcellularLocation>
</comment>
<dbReference type="Proteomes" id="UP000248480">
    <property type="component" value="Unplaced"/>
</dbReference>
<feature type="compositionally biased region" description="Low complexity" evidence="9">
    <location>
        <begin position="52"/>
        <end position="75"/>
    </location>
</feature>